<dbReference type="EMBL" id="JAGINY010000001">
    <property type="protein sequence ID" value="MBP2333058.1"/>
    <property type="molecule type" value="Genomic_DNA"/>
</dbReference>
<accession>A0ABS4U8T2</accession>
<name>A0ABS4U8T2_9CORY</name>
<reference evidence="1 2" key="1">
    <citation type="submission" date="2021-03" db="EMBL/GenBank/DDBJ databases">
        <title>Sequencing the genomes of 1000 actinobacteria strains.</title>
        <authorList>
            <person name="Klenk H.-P."/>
        </authorList>
    </citation>
    <scope>NUCLEOTIDE SEQUENCE [LARGE SCALE GENOMIC DNA]</scope>
    <source>
        <strain evidence="1 2">DSM 44506</strain>
    </source>
</reference>
<gene>
    <name evidence="1" type="ORF">JOF33_001757</name>
</gene>
<sequence>MDDQRFVTKLINPLGETRWQPTLPNGMRAWKKYLRFFPWDNAWARRGDVDERISDGPRLYRSRARAARVAKRQWVKVAGNQWEDHPTQHEGDP</sequence>
<proteinExistence type="predicted"/>
<comment type="caution">
    <text evidence="1">The sequence shown here is derived from an EMBL/GenBank/DDBJ whole genome shotgun (WGS) entry which is preliminary data.</text>
</comment>
<protein>
    <submittedName>
        <fullName evidence="1">Uncharacterized protein</fullName>
    </submittedName>
</protein>
<keyword evidence="2" id="KW-1185">Reference proteome</keyword>
<dbReference type="Proteomes" id="UP001519305">
    <property type="component" value="Unassembled WGS sequence"/>
</dbReference>
<organism evidence="1 2">
    <name type="scientific">Corynebacterium freneyi</name>
    <dbReference type="NCBI Taxonomy" id="134034"/>
    <lineage>
        <taxon>Bacteria</taxon>
        <taxon>Bacillati</taxon>
        <taxon>Actinomycetota</taxon>
        <taxon>Actinomycetes</taxon>
        <taxon>Mycobacteriales</taxon>
        <taxon>Corynebacteriaceae</taxon>
        <taxon>Corynebacterium</taxon>
    </lineage>
</organism>
<evidence type="ECO:0000313" key="1">
    <source>
        <dbReference type="EMBL" id="MBP2333058.1"/>
    </source>
</evidence>
<dbReference type="RefSeq" id="WP_209653617.1">
    <property type="nucleotide sequence ID" value="NZ_CP047357.1"/>
</dbReference>
<evidence type="ECO:0000313" key="2">
    <source>
        <dbReference type="Proteomes" id="UP001519305"/>
    </source>
</evidence>